<sequence length="277" mass="31143">MSKEQEYLPLIAEDADVDTLPLTGHGPSARGRRKLTRWLIPALVASLIIETVTLVVLAAILGRKSTHPSCTVPGDQKVLYSPALGAVENQVQVYQLGFPGDMSPYQIPSSPKLDEMWSDLYNYGISRISKEEASLLPNKTSPIPGDPGYYIAELDVFHNLHCLNKVRMALDPDYYPDWRISTSNNHIATQKNATDHISHCVDWIRQSIMCHADTSVIVWQWAASLNETIVKGNVAHTCRKFDKITDWAKERLLVNAYDPFVHMEDDIVVPILHQEMP</sequence>
<accession>A0AAD7CAH8</accession>
<evidence type="ECO:0000256" key="2">
    <source>
        <dbReference type="ARBA" id="ARBA00035112"/>
    </source>
</evidence>
<keyword evidence="3" id="KW-0472">Membrane</keyword>
<evidence type="ECO:0000313" key="5">
    <source>
        <dbReference type="Proteomes" id="UP001221142"/>
    </source>
</evidence>
<name>A0AAD7CAH8_9AGAR</name>
<dbReference type="InterPro" id="IPR021765">
    <property type="entry name" value="UstYa-like"/>
</dbReference>
<dbReference type="EMBL" id="JARKIF010000004">
    <property type="protein sequence ID" value="KAJ7641907.1"/>
    <property type="molecule type" value="Genomic_DNA"/>
</dbReference>
<comment type="similarity">
    <text evidence="2">Belongs to the ustYa family.</text>
</comment>
<evidence type="ECO:0008006" key="6">
    <source>
        <dbReference type="Google" id="ProtNLM"/>
    </source>
</evidence>
<protein>
    <recommendedName>
        <fullName evidence="6">Tat pathway signal sequence</fullName>
    </recommendedName>
</protein>
<dbReference type="Proteomes" id="UP001221142">
    <property type="component" value="Unassembled WGS sequence"/>
</dbReference>
<reference evidence="4" key="1">
    <citation type="submission" date="2023-03" db="EMBL/GenBank/DDBJ databases">
        <title>Massive genome expansion in bonnet fungi (Mycena s.s.) driven by repeated elements and novel gene families across ecological guilds.</title>
        <authorList>
            <consortium name="Lawrence Berkeley National Laboratory"/>
            <person name="Harder C.B."/>
            <person name="Miyauchi S."/>
            <person name="Viragh M."/>
            <person name="Kuo A."/>
            <person name="Thoen E."/>
            <person name="Andreopoulos B."/>
            <person name="Lu D."/>
            <person name="Skrede I."/>
            <person name="Drula E."/>
            <person name="Henrissat B."/>
            <person name="Morin E."/>
            <person name="Kohler A."/>
            <person name="Barry K."/>
            <person name="LaButti K."/>
            <person name="Morin E."/>
            <person name="Salamov A."/>
            <person name="Lipzen A."/>
            <person name="Mereny Z."/>
            <person name="Hegedus B."/>
            <person name="Baldrian P."/>
            <person name="Stursova M."/>
            <person name="Weitz H."/>
            <person name="Taylor A."/>
            <person name="Grigoriev I.V."/>
            <person name="Nagy L.G."/>
            <person name="Martin F."/>
            <person name="Kauserud H."/>
        </authorList>
    </citation>
    <scope>NUCLEOTIDE SEQUENCE</scope>
    <source>
        <strain evidence="4">9284</strain>
    </source>
</reference>
<dbReference type="Pfam" id="PF11807">
    <property type="entry name" value="UstYa"/>
    <property type="match status" value="1"/>
</dbReference>
<feature type="transmembrane region" description="Helical" evidence="3">
    <location>
        <begin position="38"/>
        <end position="61"/>
    </location>
</feature>
<proteinExistence type="inferred from homology"/>
<dbReference type="AlphaFoldDB" id="A0AAD7CAH8"/>
<keyword evidence="3" id="KW-1133">Transmembrane helix</keyword>
<comment type="pathway">
    <text evidence="1">Mycotoxin biosynthesis.</text>
</comment>
<keyword evidence="5" id="KW-1185">Reference proteome</keyword>
<comment type="caution">
    <text evidence="4">The sequence shown here is derived from an EMBL/GenBank/DDBJ whole genome shotgun (WGS) entry which is preliminary data.</text>
</comment>
<dbReference type="PANTHER" id="PTHR33365">
    <property type="entry name" value="YALI0B05434P"/>
    <property type="match status" value="1"/>
</dbReference>
<gene>
    <name evidence="4" type="ORF">FB45DRAFT_901314</name>
</gene>
<dbReference type="PANTHER" id="PTHR33365:SF4">
    <property type="entry name" value="CYCLOCHLOROTINE BIOSYNTHESIS PROTEIN O"/>
    <property type="match status" value="1"/>
</dbReference>
<evidence type="ECO:0000313" key="4">
    <source>
        <dbReference type="EMBL" id="KAJ7641907.1"/>
    </source>
</evidence>
<evidence type="ECO:0000256" key="3">
    <source>
        <dbReference type="SAM" id="Phobius"/>
    </source>
</evidence>
<dbReference type="GO" id="GO:0043386">
    <property type="term" value="P:mycotoxin biosynthetic process"/>
    <property type="evidence" value="ECO:0007669"/>
    <property type="project" value="InterPro"/>
</dbReference>
<keyword evidence="3" id="KW-0812">Transmembrane</keyword>
<evidence type="ECO:0000256" key="1">
    <source>
        <dbReference type="ARBA" id="ARBA00004685"/>
    </source>
</evidence>
<organism evidence="4 5">
    <name type="scientific">Roridomyces roridus</name>
    <dbReference type="NCBI Taxonomy" id="1738132"/>
    <lineage>
        <taxon>Eukaryota</taxon>
        <taxon>Fungi</taxon>
        <taxon>Dikarya</taxon>
        <taxon>Basidiomycota</taxon>
        <taxon>Agaricomycotina</taxon>
        <taxon>Agaricomycetes</taxon>
        <taxon>Agaricomycetidae</taxon>
        <taxon>Agaricales</taxon>
        <taxon>Marasmiineae</taxon>
        <taxon>Mycenaceae</taxon>
        <taxon>Roridomyces</taxon>
    </lineage>
</organism>